<evidence type="ECO:0000259" key="2">
    <source>
        <dbReference type="Pfam" id="PF24837"/>
    </source>
</evidence>
<dbReference type="InterPro" id="IPR056303">
    <property type="entry name" value="AMIN-like"/>
</dbReference>
<feature type="compositionally biased region" description="Low complexity" evidence="1">
    <location>
        <begin position="36"/>
        <end position="51"/>
    </location>
</feature>
<accession>U3GYD5</accession>
<gene>
    <name evidence="3" type="ORF">CARG_07980</name>
</gene>
<proteinExistence type="predicted"/>
<dbReference type="Pfam" id="PF24837">
    <property type="entry name" value="AMIN-like"/>
    <property type="match status" value="1"/>
</dbReference>
<name>U3GYD5_9CORY</name>
<evidence type="ECO:0000256" key="1">
    <source>
        <dbReference type="SAM" id="MobiDB-lite"/>
    </source>
</evidence>
<dbReference type="eggNOG" id="COG5401">
    <property type="taxonomic scope" value="Bacteria"/>
</dbReference>
<evidence type="ECO:0000313" key="4">
    <source>
        <dbReference type="Proteomes" id="UP000016943"/>
    </source>
</evidence>
<dbReference type="STRING" id="1348662.CARG_07980"/>
<dbReference type="HOGENOM" id="CLU_099777_2_0_11"/>
<dbReference type="KEGG" id="caz:CARG_07980"/>
<evidence type="ECO:0000313" key="3">
    <source>
        <dbReference type="EMBL" id="AGU15713.1"/>
    </source>
</evidence>
<reference evidence="3 4" key="1">
    <citation type="journal article" date="2013" name="Genome Announc.">
        <title>Whole-Genome Sequence of the Clinical Strain Corynebacterium argentoratense DSM 44202, Isolated from a Human Throat Specimen.</title>
        <authorList>
            <person name="Bomholt C."/>
            <person name="Glaub A."/>
            <person name="Gravermann K."/>
            <person name="Albersmeier A."/>
            <person name="Brinkrolf K."/>
            <person name="Ruckert C."/>
            <person name="Tauch A."/>
        </authorList>
    </citation>
    <scope>NUCLEOTIDE SEQUENCE [LARGE SCALE GENOMIC DNA]</scope>
    <source>
        <strain evidence="3">DSM 44202</strain>
    </source>
</reference>
<feature type="domain" description="AMIN-like" evidence="2">
    <location>
        <begin position="78"/>
        <end position="201"/>
    </location>
</feature>
<dbReference type="AlphaFoldDB" id="U3GYD5"/>
<dbReference type="Proteomes" id="UP000016943">
    <property type="component" value="Chromosome"/>
</dbReference>
<protein>
    <recommendedName>
        <fullName evidence="2">AMIN-like domain-containing protein</fullName>
    </recommendedName>
</protein>
<feature type="region of interest" description="Disordered" evidence="1">
    <location>
        <begin position="36"/>
        <end position="55"/>
    </location>
</feature>
<dbReference type="EMBL" id="CP006365">
    <property type="protein sequence ID" value="AGU15713.1"/>
    <property type="molecule type" value="Genomic_DNA"/>
</dbReference>
<dbReference type="PATRIC" id="fig|1348662.3.peg.1578"/>
<dbReference type="RefSeq" id="WP_021012103.1">
    <property type="nucleotide sequence ID" value="NC_022198.1"/>
</dbReference>
<keyword evidence="4" id="KW-1185">Reference proteome</keyword>
<dbReference type="GeneID" id="78250343"/>
<organism evidence="3 4">
    <name type="scientific">Corynebacterium argentoratense DSM 44202</name>
    <dbReference type="NCBI Taxonomy" id="1348662"/>
    <lineage>
        <taxon>Bacteria</taxon>
        <taxon>Bacillati</taxon>
        <taxon>Actinomycetota</taxon>
        <taxon>Actinomycetes</taxon>
        <taxon>Mycobacteriales</taxon>
        <taxon>Corynebacteriaceae</taxon>
        <taxon>Corynebacterium</taxon>
    </lineage>
</organism>
<sequence>MFHVSSAFSTLRVRAFSGLCIAGLFVGLSACGQAPSTTDSTTLDSSTAASSPQAGLLPLGEANEAKKTQSAGAPAQLVVTTMRTGTHEGFDRVVFELQGQGTPGWFADYVDAPTQQASGHPIEVEGDTFLNINIDGTTYPFELGIEDPVLAPVPGHGPVVQQVVNGGTFEGHSQFIIGMKGKHPHSIELLDNPTRVVVDIRG</sequence>